<reference evidence="2 3" key="1">
    <citation type="submission" date="2019-10" db="EMBL/GenBank/DDBJ databases">
        <title>Draft genome sequence of Marinobacter hydrocarbonoclasticus NCT7M from the microbiome of the marine copepod.</title>
        <authorList>
            <person name="Nuttall R."/>
            <person name="Sharma G."/>
            <person name="Moisander P."/>
        </authorList>
    </citation>
    <scope>NUCLEOTIDE SEQUENCE [LARGE SCALE GENOMIC DNA]</scope>
    <source>
        <strain evidence="2 3">NCT7M</strain>
    </source>
</reference>
<protein>
    <submittedName>
        <fullName evidence="2">Uncharacterized protein</fullName>
    </submittedName>
</protein>
<sequence length="124" mass="13788">MTFNPIILVLLFTGAITIGAFLIYAKIIFDHRVSAFTPSDTNILPQNPQPILISEGFELYRLDPMIPGEPPEYYLDVDDRIIVGIHQPSKHQYAGIRCLLSEELLNNLAARLHSIAAAKTSGKL</sequence>
<evidence type="ECO:0000313" key="3">
    <source>
        <dbReference type="Proteomes" id="UP000469950"/>
    </source>
</evidence>
<keyword evidence="1" id="KW-1133">Transmembrane helix</keyword>
<gene>
    <name evidence="2" type="ORF">F6453_3918</name>
</gene>
<dbReference type="Proteomes" id="UP000469950">
    <property type="component" value="Unassembled WGS sequence"/>
</dbReference>
<dbReference type="EMBL" id="WBMP01000037">
    <property type="protein sequence ID" value="KAE8543751.1"/>
    <property type="molecule type" value="Genomic_DNA"/>
</dbReference>
<keyword evidence="1" id="KW-0812">Transmembrane</keyword>
<comment type="caution">
    <text evidence="2">The sequence shown here is derived from an EMBL/GenBank/DDBJ whole genome shotgun (WGS) entry which is preliminary data.</text>
</comment>
<name>A0A833JLV7_MARNT</name>
<keyword evidence="1" id="KW-0472">Membrane</keyword>
<dbReference type="AlphaFoldDB" id="A0A833JLV7"/>
<evidence type="ECO:0000256" key="1">
    <source>
        <dbReference type="SAM" id="Phobius"/>
    </source>
</evidence>
<organism evidence="2 3">
    <name type="scientific">Marinobacter nauticus</name>
    <name type="common">Marinobacter hydrocarbonoclasticus</name>
    <name type="synonym">Marinobacter aquaeolei</name>
    <dbReference type="NCBI Taxonomy" id="2743"/>
    <lineage>
        <taxon>Bacteria</taxon>
        <taxon>Pseudomonadati</taxon>
        <taxon>Pseudomonadota</taxon>
        <taxon>Gammaproteobacteria</taxon>
        <taxon>Pseudomonadales</taxon>
        <taxon>Marinobacteraceae</taxon>
        <taxon>Marinobacter</taxon>
    </lineage>
</organism>
<dbReference type="RefSeq" id="WP_153741783.1">
    <property type="nucleotide sequence ID" value="NZ_WBMP01000037.1"/>
</dbReference>
<feature type="transmembrane region" description="Helical" evidence="1">
    <location>
        <begin position="6"/>
        <end position="25"/>
    </location>
</feature>
<evidence type="ECO:0000313" key="2">
    <source>
        <dbReference type="EMBL" id="KAE8543751.1"/>
    </source>
</evidence>
<accession>A0A833JLV7</accession>
<proteinExistence type="predicted"/>